<dbReference type="GO" id="GO:0032541">
    <property type="term" value="C:cortical endoplasmic reticulum"/>
    <property type="evidence" value="ECO:0007669"/>
    <property type="project" value="TreeGrafter"/>
</dbReference>
<name>A0A9P6H3K4_9MICR</name>
<evidence type="ECO:0000313" key="12">
    <source>
        <dbReference type="Proteomes" id="UP000740883"/>
    </source>
</evidence>
<feature type="transmembrane region" description="Helical" evidence="10">
    <location>
        <begin position="91"/>
        <end position="113"/>
    </location>
</feature>
<keyword evidence="12" id="KW-1185">Reference proteome</keyword>
<feature type="transmembrane region" description="Helical" evidence="10">
    <location>
        <begin position="66"/>
        <end position="85"/>
    </location>
</feature>
<evidence type="ECO:0000256" key="4">
    <source>
        <dbReference type="ARBA" id="ARBA00022692"/>
    </source>
</evidence>
<evidence type="ECO:0000256" key="7">
    <source>
        <dbReference type="ARBA" id="ARBA00023055"/>
    </source>
</evidence>
<dbReference type="InterPro" id="IPR007290">
    <property type="entry name" value="Arv1"/>
</dbReference>
<keyword evidence="5 10" id="KW-0256">Endoplasmic reticulum</keyword>
<evidence type="ECO:0000256" key="6">
    <source>
        <dbReference type="ARBA" id="ARBA00022989"/>
    </source>
</evidence>
<evidence type="ECO:0000256" key="1">
    <source>
        <dbReference type="ARBA" id="ARBA00004477"/>
    </source>
</evidence>
<dbReference type="PANTHER" id="PTHR14467:SF0">
    <property type="entry name" value="PROTEIN ARV1"/>
    <property type="match status" value="1"/>
</dbReference>
<dbReference type="GO" id="GO:0006665">
    <property type="term" value="P:sphingolipid metabolic process"/>
    <property type="evidence" value="ECO:0007669"/>
    <property type="project" value="UniProtKB-UniRule"/>
</dbReference>
<keyword evidence="3 10" id="KW-0813">Transport</keyword>
<gene>
    <name evidence="11" type="primary">arv1</name>
    <name evidence="11" type="ORF">NGRA_0432</name>
</gene>
<comment type="similarity">
    <text evidence="2 10">Belongs to the ARV1 family.</text>
</comment>
<feature type="transmembrane region" description="Helical" evidence="10">
    <location>
        <begin position="152"/>
        <end position="171"/>
    </location>
</feature>
<keyword evidence="7 10" id="KW-0445">Lipid transport</keyword>
<comment type="caution">
    <text evidence="11">The sequence shown here is derived from an EMBL/GenBank/DDBJ whole genome shotgun (WGS) entry which is preliminary data.</text>
</comment>
<dbReference type="OrthoDB" id="2192830at2759"/>
<feature type="transmembrane region" description="Helical" evidence="10">
    <location>
        <begin position="125"/>
        <end position="146"/>
    </location>
</feature>
<sequence length="200" mass="23645">MFICIECGEKNKILFSSKQTVLSCKSCLKKMDKYFEVNDTLLFIDILLLKKEVFRHLIFNRKPTKIIPFYFLSRIAFLARYHFLFSNNLKFVYLIYFLILSQSFEIVSTYVLFLVCKNKIQIGLLWNTIVQTSFYYLFVFVMIVWGYSEIEYYILVEFLVLLSNAIGLSCVTDNSIEAMFSFLSAFKALNYLICSYLLNK</sequence>
<dbReference type="Proteomes" id="UP000740883">
    <property type="component" value="Unassembled WGS sequence"/>
</dbReference>
<evidence type="ECO:0000256" key="9">
    <source>
        <dbReference type="ARBA" id="ARBA00023136"/>
    </source>
</evidence>
<dbReference type="GO" id="GO:0005789">
    <property type="term" value="C:endoplasmic reticulum membrane"/>
    <property type="evidence" value="ECO:0007669"/>
    <property type="project" value="UniProtKB-SubCell"/>
</dbReference>
<evidence type="ECO:0000256" key="8">
    <source>
        <dbReference type="ARBA" id="ARBA00023098"/>
    </source>
</evidence>
<keyword evidence="6 10" id="KW-1133">Transmembrane helix</keyword>
<keyword evidence="8 10" id="KW-0443">Lipid metabolism</keyword>
<keyword evidence="4 10" id="KW-0812">Transmembrane</keyword>
<dbReference type="Pfam" id="PF04161">
    <property type="entry name" value="Arv1"/>
    <property type="match status" value="1"/>
</dbReference>
<dbReference type="AlphaFoldDB" id="A0A9P6H3K4"/>
<accession>A0A9P6H3K4</accession>
<comment type="function">
    <text evidence="10">Mediator of sterol homeostasis involved in sterol uptake, trafficking and distribution into membranes.</text>
</comment>
<evidence type="ECO:0000256" key="10">
    <source>
        <dbReference type="RuleBase" id="RU368065"/>
    </source>
</evidence>
<evidence type="ECO:0000313" key="11">
    <source>
        <dbReference type="EMBL" id="KAF9764587.1"/>
    </source>
</evidence>
<keyword evidence="9 10" id="KW-0472">Membrane</keyword>
<proteinExistence type="inferred from homology"/>
<evidence type="ECO:0000256" key="2">
    <source>
        <dbReference type="ARBA" id="ARBA00009187"/>
    </source>
</evidence>
<comment type="function">
    <text evidence="10">Regulates also the sphingolipid metabolism.</text>
</comment>
<reference evidence="11 12" key="1">
    <citation type="journal article" date="2020" name="Genome Biol. Evol.">
        <title>Comparative genomics of strictly vertically transmitted, feminizing microsporidia endosymbionts of amphipod crustaceans.</title>
        <authorList>
            <person name="Cormier A."/>
            <person name="Chebbi M.A."/>
            <person name="Giraud I."/>
            <person name="Wattier R."/>
            <person name="Teixeira M."/>
            <person name="Gilbert C."/>
            <person name="Rigaud T."/>
            <person name="Cordaux R."/>
        </authorList>
    </citation>
    <scope>NUCLEOTIDE SEQUENCE [LARGE SCALE GENOMIC DNA]</scope>
    <source>
        <strain evidence="11 12">Ou3-Ou53</strain>
    </source>
</reference>
<evidence type="ECO:0000256" key="5">
    <source>
        <dbReference type="ARBA" id="ARBA00022824"/>
    </source>
</evidence>
<evidence type="ECO:0000256" key="3">
    <source>
        <dbReference type="ARBA" id="ARBA00022448"/>
    </source>
</evidence>
<keyword evidence="10" id="KW-0333">Golgi apparatus</keyword>
<dbReference type="GO" id="GO:0032366">
    <property type="term" value="P:intracellular sterol transport"/>
    <property type="evidence" value="ECO:0007669"/>
    <property type="project" value="UniProtKB-UniRule"/>
</dbReference>
<dbReference type="EMBL" id="SBJO01000015">
    <property type="protein sequence ID" value="KAF9764587.1"/>
    <property type="molecule type" value="Genomic_DNA"/>
</dbReference>
<keyword evidence="10" id="KW-0746">Sphingolipid metabolism</keyword>
<dbReference type="GO" id="GO:0016125">
    <property type="term" value="P:sterol metabolic process"/>
    <property type="evidence" value="ECO:0007669"/>
    <property type="project" value="UniProtKB-UniRule"/>
</dbReference>
<organism evidence="11 12">
    <name type="scientific">Nosema granulosis</name>
    <dbReference type="NCBI Taxonomy" id="83296"/>
    <lineage>
        <taxon>Eukaryota</taxon>
        <taxon>Fungi</taxon>
        <taxon>Fungi incertae sedis</taxon>
        <taxon>Microsporidia</taxon>
        <taxon>Nosematidae</taxon>
        <taxon>Nosema</taxon>
    </lineage>
</organism>
<dbReference type="PANTHER" id="PTHR14467">
    <property type="entry name" value="ARV1"/>
    <property type="match status" value="1"/>
</dbReference>
<dbReference type="GO" id="GO:0097036">
    <property type="term" value="P:regulation of plasma membrane sterol distribution"/>
    <property type="evidence" value="ECO:0007669"/>
    <property type="project" value="UniProtKB-UniRule"/>
</dbReference>
<comment type="subcellular location">
    <subcellularLocation>
        <location evidence="1 10">Endoplasmic reticulum membrane</location>
        <topology evidence="1 10">Multi-pass membrane protein</topology>
    </subcellularLocation>
    <subcellularLocation>
        <location evidence="10">Golgi apparatus membrane</location>
        <topology evidence="10">Multi-pass membrane protein</topology>
    </subcellularLocation>
</comment>
<protein>
    <recommendedName>
        <fullName evidence="10">Protein ARV</fullName>
    </recommendedName>
</protein>
<dbReference type="GO" id="GO:0000139">
    <property type="term" value="C:Golgi membrane"/>
    <property type="evidence" value="ECO:0007669"/>
    <property type="project" value="UniProtKB-SubCell"/>
</dbReference>